<gene>
    <name evidence="2" type="primary">PHOS32_1</name>
    <name evidence="2" type="ORF">Zm00014a_035571</name>
</gene>
<feature type="region of interest" description="Disordered" evidence="1">
    <location>
        <begin position="24"/>
        <end position="129"/>
    </location>
</feature>
<feature type="compositionally biased region" description="Low complexity" evidence="1">
    <location>
        <begin position="55"/>
        <end position="72"/>
    </location>
</feature>
<dbReference type="EMBL" id="NCVQ01000003">
    <property type="protein sequence ID" value="PWZ37580.1"/>
    <property type="molecule type" value="Genomic_DNA"/>
</dbReference>
<dbReference type="Proteomes" id="UP000251960">
    <property type="component" value="Chromosome 2"/>
</dbReference>
<dbReference type="InterPro" id="IPR044162">
    <property type="entry name" value="PHOS32/34"/>
</dbReference>
<feature type="compositionally biased region" description="Low complexity" evidence="1">
    <location>
        <begin position="94"/>
        <end position="118"/>
    </location>
</feature>
<reference evidence="2 3" key="1">
    <citation type="journal article" date="2018" name="Nat. Genet.">
        <title>Extensive intraspecific gene order and gene structural variations between Mo17 and other maize genomes.</title>
        <authorList>
            <person name="Sun S."/>
            <person name="Zhou Y."/>
            <person name="Chen J."/>
            <person name="Shi J."/>
            <person name="Zhao H."/>
            <person name="Zhao H."/>
            <person name="Song W."/>
            <person name="Zhang M."/>
            <person name="Cui Y."/>
            <person name="Dong X."/>
            <person name="Liu H."/>
            <person name="Ma X."/>
            <person name="Jiao Y."/>
            <person name="Wang B."/>
            <person name="Wei X."/>
            <person name="Stein J.C."/>
            <person name="Glaubitz J.C."/>
            <person name="Lu F."/>
            <person name="Yu G."/>
            <person name="Liang C."/>
            <person name="Fengler K."/>
            <person name="Li B."/>
            <person name="Rafalski A."/>
            <person name="Schnable P.S."/>
            <person name="Ware D.H."/>
            <person name="Buckler E.S."/>
            <person name="Lai J."/>
        </authorList>
    </citation>
    <scope>NUCLEOTIDE SEQUENCE [LARGE SCALE GENOMIC DNA]</scope>
    <source>
        <strain evidence="3">cv. Missouri 17</strain>
        <tissue evidence="2">Seedling</tissue>
    </source>
</reference>
<name>A0A3L6FWE0_MAIZE</name>
<comment type="caution">
    <text evidence="2">The sequence shown here is derived from an EMBL/GenBank/DDBJ whole genome shotgun (WGS) entry which is preliminary data.</text>
</comment>
<dbReference type="PANTHER" id="PTHR31966:SF27">
    <property type="entry name" value="OS01G0783500 PROTEIN"/>
    <property type="match status" value="1"/>
</dbReference>
<feature type="compositionally biased region" description="Basic and acidic residues" evidence="1">
    <location>
        <begin position="119"/>
        <end position="129"/>
    </location>
</feature>
<sequence>MATNPSNGAGADVPAAPAPVRLSVAAQAARSSPLPRASSSPRLPGATRPPRTVASPSPLISPTSTPSQSSGPCRTTSAPGTPSCCSTCAPPPSSTASTGAPSRSPSLTRTTLPRTSPSPREELQKKREENYDAFTSTKAQDLAQPLIHAQIPFKIHVVKDHEMKERPCLEAERLGLPP</sequence>
<proteinExistence type="predicted"/>
<dbReference type="AlphaFoldDB" id="A0A3L6FWE0"/>
<evidence type="ECO:0000313" key="2">
    <source>
        <dbReference type="EMBL" id="PWZ37580.1"/>
    </source>
</evidence>
<dbReference type="PANTHER" id="PTHR31966">
    <property type="entry name" value="OS01G0783500 PROTEIN"/>
    <property type="match status" value="1"/>
</dbReference>
<organism evidence="2 3">
    <name type="scientific">Zea mays</name>
    <name type="common">Maize</name>
    <dbReference type="NCBI Taxonomy" id="4577"/>
    <lineage>
        <taxon>Eukaryota</taxon>
        <taxon>Viridiplantae</taxon>
        <taxon>Streptophyta</taxon>
        <taxon>Embryophyta</taxon>
        <taxon>Tracheophyta</taxon>
        <taxon>Spermatophyta</taxon>
        <taxon>Magnoliopsida</taxon>
        <taxon>Liliopsida</taxon>
        <taxon>Poales</taxon>
        <taxon>Poaceae</taxon>
        <taxon>PACMAD clade</taxon>
        <taxon>Panicoideae</taxon>
        <taxon>Andropogonodae</taxon>
        <taxon>Andropogoneae</taxon>
        <taxon>Tripsacinae</taxon>
        <taxon>Zea</taxon>
    </lineage>
</organism>
<dbReference type="ExpressionAtlas" id="A0A3L6FWE0">
    <property type="expression patterns" value="baseline"/>
</dbReference>
<feature type="compositionally biased region" description="Low complexity" evidence="1">
    <location>
        <begin position="24"/>
        <end position="44"/>
    </location>
</feature>
<protein>
    <submittedName>
        <fullName evidence="2">Universal stress protein PHOS32</fullName>
    </submittedName>
</protein>
<evidence type="ECO:0000256" key="1">
    <source>
        <dbReference type="SAM" id="MobiDB-lite"/>
    </source>
</evidence>
<accession>A0A3L6FWE0</accession>
<evidence type="ECO:0000313" key="3">
    <source>
        <dbReference type="Proteomes" id="UP000251960"/>
    </source>
</evidence>